<feature type="domain" description="Mur ligase central" evidence="5">
    <location>
        <begin position="111"/>
        <end position="298"/>
    </location>
</feature>
<evidence type="ECO:0000256" key="2">
    <source>
        <dbReference type="ARBA" id="ARBA00022741"/>
    </source>
</evidence>
<dbReference type="SUPFAM" id="SSF53244">
    <property type="entry name" value="MurD-like peptide ligases, peptide-binding domain"/>
    <property type="match status" value="1"/>
</dbReference>
<dbReference type="GO" id="GO:0016874">
    <property type="term" value="F:ligase activity"/>
    <property type="evidence" value="ECO:0007669"/>
    <property type="project" value="UniProtKB-KW"/>
</dbReference>
<reference evidence="6 7" key="1">
    <citation type="submission" date="2021-04" db="EMBL/GenBank/DDBJ databases">
        <title>Metabacillus sp. strain KIGAM252 whole genome sequence.</title>
        <authorList>
            <person name="Seo M.-J."/>
            <person name="Cho E.-S."/>
            <person name="Hwang C.Y."/>
            <person name="Yoon D.J."/>
        </authorList>
    </citation>
    <scope>NUCLEOTIDE SEQUENCE [LARGE SCALE GENOMIC DNA]</scope>
    <source>
        <strain evidence="6 7">KIGAM252</strain>
    </source>
</reference>
<name>A0ABS5LBC5_9BACI</name>
<dbReference type="InterPro" id="IPR036615">
    <property type="entry name" value="Mur_ligase_C_dom_sf"/>
</dbReference>
<keyword evidence="7" id="KW-1185">Reference proteome</keyword>
<organism evidence="6 7">
    <name type="scientific">Metabacillus flavus</name>
    <dbReference type="NCBI Taxonomy" id="2823519"/>
    <lineage>
        <taxon>Bacteria</taxon>
        <taxon>Bacillati</taxon>
        <taxon>Bacillota</taxon>
        <taxon>Bacilli</taxon>
        <taxon>Bacillales</taxon>
        <taxon>Bacillaceae</taxon>
        <taxon>Metabacillus</taxon>
    </lineage>
</organism>
<comment type="caution">
    <text evidence="6">The sequence shown here is derived from an EMBL/GenBank/DDBJ whole genome shotgun (WGS) entry which is preliminary data.</text>
</comment>
<protein>
    <submittedName>
        <fullName evidence="6">UDP-N-acetylmuramoyl-tripeptide--D-alanyl-D-alanine ligase</fullName>
    </submittedName>
</protein>
<dbReference type="EMBL" id="JAGVRK010000001">
    <property type="protein sequence ID" value="MBS2967848.1"/>
    <property type="molecule type" value="Genomic_DNA"/>
</dbReference>
<keyword evidence="2" id="KW-0547">Nucleotide-binding</keyword>
<evidence type="ECO:0000256" key="1">
    <source>
        <dbReference type="ARBA" id="ARBA00022598"/>
    </source>
</evidence>
<feature type="domain" description="Mur ligase C-terminal" evidence="4">
    <location>
        <begin position="322"/>
        <end position="444"/>
    </location>
</feature>
<evidence type="ECO:0000259" key="4">
    <source>
        <dbReference type="Pfam" id="PF02875"/>
    </source>
</evidence>
<dbReference type="Gene3D" id="3.90.190.20">
    <property type="entry name" value="Mur ligase, C-terminal domain"/>
    <property type="match status" value="1"/>
</dbReference>
<accession>A0ABS5LBC5</accession>
<dbReference type="InterPro" id="IPR036565">
    <property type="entry name" value="Mur-like_cat_sf"/>
</dbReference>
<dbReference type="SUPFAM" id="SSF53623">
    <property type="entry name" value="MurD-like peptide ligases, catalytic domain"/>
    <property type="match status" value="1"/>
</dbReference>
<dbReference type="Pfam" id="PF08245">
    <property type="entry name" value="Mur_ligase_M"/>
    <property type="match status" value="1"/>
</dbReference>
<dbReference type="PANTHER" id="PTHR43024:SF1">
    <property type="entry name" value="UDP-N-ACETYLMURAMOYL-TRIPEPTIDE--D-ALANYL-D-ALANINE LIGASE"/>
    <property type="match status" value="1"/>
</dbReference>
<evidence type="ECO:0000259" key="5">
    <source>
        <dbReference type="Pfam" id="PF08245"/>
    </source>
</evidence>
<dbReference type="Gene3D" id="3.40.1190.10">
    <property type="entry name" value="Mur-like, catalytic domain"/>
    <property type="match status" value="1"/>
</dbReference>
<dbReference type="InterPro" id="IPR013221">
    <property type="entry name" value="Mur_ligase_cen"/>
</dbReference>
<dbReference type="InterPro" id="IPR004101">
    <property type="entry name" value="Mur_ligase_C"/>
</dbReference>
<proteinExistence type="predicted"/>
<keyword evidence="1 6" id="KW-0436">Ligase</keyword>
<evidence type="ECO:0000313" key="7">
    <source>
        <dbReference type="Proteomes" id="UP000682403"/>
    </source>
</evidence>
<evidence type="ECO:0000313" key="6">
    <source>
        <dbReference type="EMBL" id="MBS2967848.1"/>
    </source>
</evidence>
<dbReference type="PANTHER" id="PTHR43024">
    <property type="entry name" value="UDP-N-ACETYLMURAMOYL-TRIPEPTIDE--D-ALANYL-D-ALANINE LIGASE"/>
    <property type="match status" value="1"/>
</dbReference>
<keyword evidence="3" id="KW-0067">ATP-binding</keyword>
<gene>
    <name evidence="6" type="ORF">J9317_03545</name>
</gene>
<dbReference type="InterPro" id="IPR051046">
    <property type="entry name" value="MurCDEF_CellWall_CoF430Synth"/>
</dbReference>
<evidence type="ECO:0000256" key="3">
    <source>
        <dbReference type="ARBA" id="ARBA00022840"/>
    </source>
</evidence>
<dbReference type="Pfam" id="PF02875">
    <property type="entry name" value="Mur_ligase_C"/>
    <property type="match status" value="1"/>
</dbReference>
<sequence>MEPLLVSRIRKILRGDLHCGTEDWYIKHAIVHNRQELKGKNSLIFLNKRESIHWGFLEKVSPCLVVTDKPVEELRSVRQNTTVIRVKSMLQAYWKFMDYYRNLFDIPVVAITGTCGKTTTKEMIKYILSQTYSVQATESSKNEPRLSFPYLLGIDKNTDMAVFETGLGNTGNIKHQCLIYQPTIGIITNIGAHHLDGCKTLEGYIQAKGEMVEGVKPNGTLILNADDENIKKISLDRFRGKVIYFSTKISSDFKADRILFAKGGMEFTLVYNRTRYPVFVPGYGEHQVSNALAAIAAVTEMGMEIKEAIKGLATFKNMQRHLEVTKGIKGSTIIDDTWTINPLSIEAALNVMDEIGMGRKKILLLGDINRLGSYEKEYHQKIGKIVAERSYDTLFTIGIKAEEIGQQAIRSGFKGNVHMFPAVDGLKELLVKKLDANTMVLIKGPMKSRSMIDLASSLKLNEQHE</sequence>
<dbReference type="Proteomes" id="UP000682403">
    <property type="component" value="Unassembled WGS sequence"/>
</dbReference>